<accession>A0ABN7XFF1</accession>
<keyword evidence="2" id="KW-1185">Reference proteome</keyword>
<name>A0ABN7XFF1_GIGMA</name>
<reference evidence="1 2" key="1">
    <citation type="submission" date="2021-06" db="EMBL/GenBank/DDBJ databases">
        <authorList>
            <person name="Kallberg Y."/>
            <person name="Tangrot J."/>
            <person name="Rosling A."/>
        </authorList>
    </citation>
    <scope>NUCLEOTIDE SEQUENCE [LARGE SCALE GENOMIC DNA]</scope>
    <source>
        <strain evidence="1 2">120-4 pot B 10/14</strain>
    </source>
</reference>
<gene>
    <name evidence="1" type="ORF">GMARGA_LOCUS41944</name>
</gene>
<comment type="caution">
    <text evidence="1">The sequence shown here is derived from an EMBL/GenBank/DDBJ whole genome shotgun (WGS) entry which is preliminary data.</text>
</comment>
<sequence length="86" mass="9827">HIQEQGYEATIFDRNPISHHKKEVNIKLSISILKTIATNNPGIFSKLKSKTHFYSLDNCYRSFAYGLGSDPTGEMKVLKITDREIK</sequence>
<proteinExistence type="predicted"/>
<organism evidence="1 2">
    <name type="scientific">Gigaspora margarita</name>
    <dbReference type="NCBI Taxonomy" id="4874"/>
    <lineage>
        <taxon>Eukaryota</taxon>
        <taxon>Fungi</taxon>
        <taxon>Fungi incertae sedis</taxon>
        <taxon>Mucoromycota</taxon>
        <taxon>Glomeromycotina</taxon>
        <taxon>Glomeromycetes</taxon>
        <taxon>Diversisporales</taxon>
        <taxon>Gigasporaceae</taxon>
        <taxon>Gigaspora</taxon>
    </lineage>
</organism>
<feature type="non-terminal residue" evidence="1">
    <location>
        <position position="86"/>
    </location>
</feature>
<evidence type="ECO:0000313" key="1">
    <source>
        <dbReference type="EMBL" id="CAG8853123.1"/>
    </source>
</evidence>
<protein>
    <submittedName>
        <fullName evidence="1">14052_t:CDS:1</fullName>
    </submittedName>
</protein>
<evidence type="ECO:0000313" key="2">
    <source>
        <dbReference type="Proteomes" id="UP000789901"/>
    </source>
</evidence>
<dbReference type="EMBL" id="CAJVQB010120244">
    <property type="protein sequence ID" value="CAG8853123.1"/>
    <property type="molecule type" value="Genomic_DNA"/>
</dbReference>
<dbReference type="Proteomes" id="UP000789901">
    <property type="component" value="Unassembled WGS sequence"/>
</dbReference>
<feature type="non-terminal residue" evidence="1">
    <location>
        <position position="1"/>
    </location>
</feature>